<proteinExistence type="predicted"/>
<evidence type="ECO:0000256" key="2">
    <source>
        <dbReference type="SAM" id="Phobius"/>
    </source>
</evidence>
<reference evidence="3 4" key="1">
    <citation type="submission" date="2020-03" db="EMBL/GenBank/DDBJ databases">
        <title>Draft genome of Streptomyces sp. ventii, isolated from the Axial Seamount in the Pacific Ocean, and resequencing of the two type strains Streptomyces lonarensis strain NCL 716 and Streptomyces bohaiensis strain 11A07.</title>
        <authorList>
            <person name="Loughran R.M."/>
            <person name="Pfannmuller K.M."/>
            <person name="Wasson B.J."/>
            <person name="Deadmond M.C."/>
            <person name="Paddock B.E."/>
            <person name="Koyack M.J."/>
            <person name="Gallegos D.A."/>
            <person name="Mitchell E.A."/>
            <person name="Ushijima B."/>
            <person name="Saw J.H."/>
            <person name="Mcphail K.L."/>
            <person name="Videau P."/>
        </authorList>
    </citation>
    <scope>NUCLEOTIDE SEQUENCE [LARGE SCALE GENOMIC DNA]</scope>
    <source>
        <strain evidence="3 4">NCL716</strain>
    </source>
</reference>
<dbReference type="EMBL" id="JAAVJD010000015">
    <property type="protein sequence ID" value="NJQ04795.1"/>
    <property type="molecule type" value="Genomic_DNA"/>
</dbReference>
<feature type="transmembrane region" description="Helical" evidence="2">
    <location>
        <begin position="81"/>
        <end position="105"/>
    </location>
</feature>
<feature type="transmembrane region" description="Helical" evidence="2">
    <location>
        <begin position="30"/>
        <end position="60"/>
    </location>
</feature>
<evidence type="ECO:0000256" key="1">
    <source>
        <dbReference type="SAM" id="MobiDB-lite"/>
    </source>
</evidence>
<gene>
    <name evidence="3" type="ORF">HCN56_04155</name>
</gene>
<feature type="region of interest" description="Disordered" evidence="1">
    <location>
        <begin position="1"/>
        <end position="24"/>
    </location>
</feature>
<name>A0A7X6CYJ4_9ACTN</name>
<evidence type="ECO:0000313" key="3">
    <source>
        <dbReference type="EMBL" id="NJQ04795.1"/>
    </source>
</evidence>
<feature type="compositionally biased region" description="Low complexity" evidence="1">
    <location>
        <begin position="1"/>
        <end position="11"/>
    </location>
</feature>
<keyword evidence="2" id="KW-1133">Transmembrane helix</keyword>
<protein>
    <submittedName>
        <fullName evidence="3">DUF4190 domain-containing protein</fullName>
    </submittedName>
</protein>
<keyword evidence="2" id="KW-0472">Membrane</keyword>
<organism evidence="3 4">
    <name type="scientific">Streptomyces lonarensis</name>
    <dbReference type="NCBI Taxonomy" id="700599"/>
    <lineage>
        <taxon>Bacteria</taxon>
        <taxon>Bacillati</taxon>
        <taxon>Actinomycetota</taxon>
        <taxon>Actinomycetes</taxon>
        <taxon>Kitasatosporales</taxon>
        <taxon>Streptomycetaceae</taxon>
        <taxon>Streptomyces</taxon>
    </lineage>
</organism>
<keyword evidence="2" id="KW-0812">Transmembrane</keyword>
<accession>A0A7X6CYJ4</accession>
<dbReference type="Proteomes" id="UP000578686">
    <property type="component" value="Unassembled WGS sequence"/>
</dbReference>
<comment type="caution">
    <text evidence="3">The sequence shown here is derived from an EMBL/GenBank/DDBJ whole genome shotgun (WGS) entry which is preliminary data.</text>
</comment>
<evidence type="ECO:0000313" key="4">
    <source>
        <dbReference type="Proteomes" id="UP000578686"/>
    </source>
</evidence>
<sequence length="139" mass="14221">MPGFSPPSEGWSPPPEEKHAPGPGGGSNGLAVAALVTGIAAVLLFWTAIGGVLLGIAALITGILGVRRARRAAAGRSTMSLIGAVLGGLGLIGGVLVLMLGVAIWNSEEFGNLRECVDAADTQEELDQCDRDFQDEVEN</sequence>
<dbReference type="AlphaFoldDB" id="A0A7X6CYJ4"/>
<keyword evidence="4" id="KW-1185">Reference proteome</keyword>